<dbReference type="OrthoDB" id="10037120at2759"/>
<dbReference type="STRING" id="188477.A0A3S1BLL8"/>
<dbReference type="GO" id="GO:0008063">
    <property type="term" value="P:Toll signaling pathway"/>
    <property type="evidence" value="ECO:0007669"/>
    <property type="project" value="TreeGrafter"/>
</dbReference>
<keyword evidence="8" id="KW-1185">Reference proteome</keyword>
<evidence type="ECO:0000256" key="3">
    <source>
        <dbReference type="ARBA" id="ARBA00023198"/>
    </source>
</evidence>
<sequence>MAACDAQDMDCEWRRYLDEKYENVPLHALRYSATRRIGMCLNQKQVMHNDIVPDFGGLAELVGFDGVEIKNFERVDNPGKAVLDEWMKRPELDPTIGHLVKLLAVLGREDILTDCQDMIGELHHHIRGGRGGLVVEHRLPTQKVPSSNPGCCVPYSLGRVKFLSAVIEGRQINYDAFVCFNAFGESGKDFEFVKELIRRFENPPFNFKLFIPHRDDLAGLAQHDINATIISERCRHMIVVLSNNFMESPACAFQSAFAHSLSPGAKSKRLVPVVIEEMNEMPNIMRIMSYCDFTKKILYDWSWERLAKSISVPLSSEDYRVRDSVGMDGFLSQRSPELSSSFLPPEPMHSPSPSTDSGWGSNHLASSSPSENLTSGHQSAPPAQSHGTAAGTARQATDITPVQEPGGNEARSPTARPGTHRPSSPGLGSRALKKLKQTFSSDKRKSGSQTGL</sequence>
<dbReference type="EMBL" id="RQTK01000136">
    <property type="protein sequence ID" value="RUS86527.1"/>
    <property type="molecule type" value="Genomic_DNA"/>
</dbReference>
<feature type="compositionally biased region" description="Polar residues" evidence="4">
    <location>
        <begin position="351"/>
        <end position="387"/>
    </location>
</feature>
<evidence type="ECO:0000259" key="5">
    <source>
        <dbReference type="PROSITE" id="PS50017"/>
    </source>
</evidence>
<dbReference type="PANTHER" id="PTHR15079:SF3">
    <property type="entry name" value="MYELOID DIFFERENTIATION PRIMARY RESPONSE PROTEIN MYD88"/>
    <property type="match status" value="1"/>
</dbReference>
<dbReference type="GO" id="GO:0043123">
    <property type="term" value="P:positive regulation of canonical NF-kappaB signal transduction"/>
    <property type="evidence" value="ECO:0007669"/>
    <property type="project" value="InterPro"/>
</dbReference>
<proteinExistence type="predicted"/>
<dbReference type="InterPro" id="IPR000488">
    <property type="entry name" value="Death_dom"/>
</dbReference>
<dbReference type="Gene3D" id="1.10.533.10">
    <property type="entry name" value="Death Domain, Fas"/>
    <property type="match status" value="1"/>
</dbReference>
<dbReference type="SUPFAM" id="SSF52200">
    <property type="entry name" value="Toll/Interleukin receptor TIR domain"/>
    <property type="match status" value="1"/>
</dbReference>
<organism evidence="7 8">
    <name type="scientific">Elysia chlorotica</name>
    <name type="common">Eastern emerald elysia</name>
    <name type="synonym">Sea slug</name>
    <dbReference type="NCBI Taxonomy" id="188477"/>
    <lineage>
        <taxon>Eukaryota</taxon>
        <taxon>Metazoa</taxon>
        <taxon>Spiralia</taxon>
        <taxon>Lophotrochozoa</taxon>
        <taxon>Mollusca</taxon>
        <taxon>Gastropoda</taxon>
        <taxon>Heterobranchia</taxon>
        <taxon>Euthyneura</taxon>
        <taxon>Panpulmonata</taxon>
        <taxon>Sacoglossa</taxon>
        <taxon>Placobranchoidea</taxon>
        <taxon>Plakobranchidae</taxon>
        <taxon>Elysia</taxon>
    </lineage>
</organism>
<feature type="domain" description="TIR" evidence="6">
    <location>
        <begin position="172"/>
        <end position="310"/>
    </location>
</feature>
<dbReference type="SUPFAM" id="SSF47986">
    <property type="entry name" value="DEATH domain"/>
    <property type="match status" value="1"/>
</dbReference>
<reference evidence="7 8" key="1">
    <citation type="submission" date="2019-01" db="EMBL/GenBank/DDBJ databases">
        <title>A draft genome assembly of the solar-powered sea slug Elysia chlorotica.</title>
        <authorList>
            <person name="Cai H."/>
            <person name="Li Q."/>
            <person name="Fang X."/>
            <person name="Li J."/>
            <person name="Curtis N.E."/>
            <person name="Altenburger A."/>
            <person name="Shibata T."/>
            <person name="Feng M."/>
            <person name="Maeda T."/>
            <person name="Schwartz J.A."/>
            <person name="Shigenobu S."/>
            <person name="Lundholm N."/>
            <person name="Nishiyama T."/>
            <person name="Yang H."/>
            <person name="Hasebe M."/>
            <person name="Li S."/>
            <person name="Pierce S.K."/>
            <person name="Wang J."/>
        </authorList>
    </citation>
    <scope>NUCLEOTIDE SEQUENCE [LARGE SCALE GENOMIC DNA]</scope>
    <source>
        <strain evidence="7">EC2010</strain>
        <tissue evidence="7">Whole organism of an adult</tissue>
    </source>
</reference>
<dbReference type="GO" id="GO:0050830">
    <property type="term" value="P:defense response to Gram-positive bacterium"/>
    <property type="evidence" value="ECO:0007669"/>
    <property type="project" value="TreeGrafter"/>
</dbReference>
<dbReference type="InterPro" id="IPR035897">
    <property type="entry name" value="Toll_tir_struct_dom_sf"/>
</dbReference>
<dbReference type="GO" id="GO:0002755">
    <property type="term" value="P:MyD88-dependent toll-like receptor signaling pathway"/>
    <property type="evidence" value="ECO:0007669"/>
    <property type="project" value="InterPro"/>
</dbReference>
<dbReference type="PANTHER" id="PTHR15079">
    <property type="entry name" value="MYD88"/>
    <property type="match status" value="1"/>
</dbReference>
<comment type="caution">
    <text evidence="7">The sequence shown here is derived from an EMBL/GenBank/DDBJ whole genome shotgun (WGS) entry which is preliminary data.</text>
</comment>
<dbReference type="InterPro" id="IPR011029">
    <property type="entry name" value="DEATH-like_dom_sf"/>
</dbReference>
<dbReference type="PROSITE" id="PS50017">
    <property type="entry name" value="DEATH_DOMAIN"/>
    <property type="match status" value="1"/>
</dbReference>
<evidence type="ECO:0000256" key="2">
    <source>
        <dbReference type="ARBA" id="ARBA00022490"/>
    </source>
</evidence>
<feature type="domain" description="Death" evidence="5">
    <location>
        <begin position="58"/>
        <end position="119"/>
    </location>
</feature>
<keyword evidence="2" id="KW-0963">Cytoplasm</keyword>
<comment type="subcellular location">
    <subcellularLocation>
        <location evidence="1">Cytoplasm</location>
    </subcellularLocation>
</comment>
<evidence type="ECO:0000313" key="7">
    <source>
        <dbReference type="EMBL" id="RUS86527.1"/>
    </source>
</evidence>
<dbReference type="SMART" id="SM00255">
    <property type="entry name" value="TIR"/>
    <property type="match status" value="1"/>
</dbReference>
<dbReference type="Proteomes" id="UP000271974">
    <property type="component" value="Unassembled WGS sequence"/>
</dbReference>
<dbReference type="GO" id="GO:0070976">
    <property type="term" value="F:TIR domain binding"/>
    <property type="evidence" value="ECO:0007669"/>
    <property type="project" value="InterPro"/>
</dbReference>
<dbReference type="GO" id="GO:0034142">
    <property type="term" value="P:toll-like receptor 4 signaling pathway"/>
    <property type="evidence" value="ECO:0007669"/>
    <property type="project" value="TreeGrafter"/>
</dbReference>
<dbReference type="InterPro" id="IPR000157">
    <property type="entry name" value="TIR_dom"/>
</dbReference>
<name>A0A3S1BLL8_ELYCH</name>
<evidence type="ECO:0008006" key="9">
    <source>
        <dbReference type="Google" id="ProtNLM"/>
    </source>
</evidence>
<protein>
    <recommendedName>
        <fullName evidence="9">TIR domain-containing protein</fullName>
    </recommendedName>
</protein>
<dbReference type="Pfam" id="PF00531">
    <property type="entry name" value="Death"/>
    <property type="match status" value="1"/>
</dbReference>
<evidence type="ECO:0000313" key="8">
    <source>
        <dbReference type="Proteomes" id="UP000271974"/>
    </source>
</evidence>
<evidence type="ECO:0000256" key="1">
    <source>
        <dbReference type="ARBA" id="ARBA00004496"/>
    </source>
</evidence>
<dbReference type="Pfam" id="PF13676">
    <property type="entry name" value="TIR_2"/>
    <property type="match status" value="1"/>
</dbReference>
<accession>A0A3S1BLL8</accession>
<dbReference type="InterPro" id="IPR017281">
    <property type="entry name" value="Myelin_different_resp_MyD88"/>
</dbReference>
<gene>
    <name evidence="7" type="ORF">EGW08_005719</name>
</gene>
<dbReference type="Gene3D" id="3.40.50.10140">
    <property type="entry name" value="Toll/interleukin-1 receptor homology (TIR) domain"/>
    <property type="match status" value="1"/>
</dbReference>
<dbReference type="GO" id="GO:0005886">
    <property type="term" value="C:plasma membrane"/>
    <property type="evidence" value="ECO:0007669"/>
    <property type="project" value="TreeGrafter"/>
</dbReference>
<dbReference type="GO" id="GO:0045087">
    <property type="term" value="P:innate immune response"/>
    <property type="evidence" value="ECO:0007669"/>
    <property type="project" value="TreeGrafter"/>
</dbReference>
<feature type="region of interest" description="Disordered" evidence="4">
    <location>
        <begin position="336"/>
        <end position="452"/>
    </location>
</feature>
<dbReference type="GO" id="GO:0005737">
    <property type="term" value="C:cytoplasm"/>
    <property type="evidence" value="ECO:0007669"/>
    <property type="project" value="UniProtKB-SubCell"/>
</dbReference>
<dbReference type="AlphaFoldDB" id="A0A3S1BLL8"/>
<keyword evidence="3" id="KW-0395">Inflammatory response</keyword>
<dbReference type="PROSITE" id="PS50104">
    <property type="entry name" value="TIR"/>
    <property type="match status" value="1"/>
</dbReference>
<evidence type="ECO:0000256" key="4">
    <source>
        <dbReference type="SAM" id="MobiDB-lite"/>
    </source>
</evidence>
<evidence type="ECO:0000259" key="6">
    <source>
        <dbReference type="PROSITE" id="PS50104"/>
    </source>
</evidence>
<dbReference type="GO" id="GO:0035325">
    <property type="term" value="F:Toll-like receptor binding"/>
    <property type="evidence" value="ECO:0007669"/>
    <property type="project" value="TreeGrafter"/>
</dbReference>